<evidence type="ECO:0000256" key="7">
    <source>
        <dbReference type="SAM" id="Phobius"/>
    </source>
</evidence>
<feature type="region of interest" description="Disordered" evidence="6">
    <location>
        <begin position="19"/>
        <end position="41"/>
    </location>
</feature>
<dbReference type="PANTHER" id="PTHR21320:SF3">
    <property type="entry name" value="CYTOCHROME C OXIDASE ASSEMBLY PROTEIN COX11, MITOCHONDRIAL-RELATED"/>
    <property type="match status" value="1"/>
</dbReference>
<dbReference type="InterPro" id="IPR023471">
    <property type="entry name" value="CtaG/Cox11_dom_sf"/>
</dbReference>
<dbReference type="InterPro" id="IPR007533">
    <property type="entry name" value="Cyt_c_oxidase_assmbl_CtaG"/>
</dbReference>
<name>A0ABN7S176_OIKDI</name>
<reference evidence="8 9" key="1">
    <citation type="submission" date="2021-04" db="EMBL/GenBank/DDBJ databases">
        <authorList>
            <person name="Bliznina A."/>
        </authorList>
    </citation>
    <scope>NUCLEOTIDE SEQUENCE [LARGE SCALE GENOMIC DNA]</scope>
</reference>
<dbReference type="HAMAP" id="MF_00155">
    <property type="entry name" value="CtaG"/>
    <property type="match status" value="1"/>
</dbReference>
<evidence type="ECO:0000256" key="3">
    <source>
        <dbReference type="ARBA" id="ARBA00022692"/>
    </source>
</evidence>
<proteinExistence type="inferred from homology"/>
<evidence type="ECO:0000256" key="1">
    <source>
        <dbReference type="ARBA" id="ARBA00004007"/>
    </source>
</evidence>
<keyword evidence="9" id="KW-1185">Reference proteome</keyword>
<keyword evidence="4 7" id="KW-1133">Transmembrane helix</keyword>
<dbReference type="EMBL" id="OU015568">
    <property type="protein sequence ID" value="CAG5086881.1"/>
    <property type="molecule type" value="Genomic_DNA"/>
</dbReference>
<keyword evidence="5 7" id="KW-0472">Membrane</keyword>
<protein>
    <submittedName>
        <fullName evidence="8">Oidioi.mRNA.OKI2018_I69.PAR.g11392.t1.cds</fullName>
    </submittedName>
</protein>
<evidence type="ECO:0000256" key="2">
    <source>
        <dbReference type="ARBA" id="ARBA00004243"/>
    </source>
</evidence>
<evidence type="ECO:0000313" key="8">
    <source>
        <dbReference type="EMBL" id="CAG5086881.1"/>
    </source>
</evidence>
<keyword evidence="3 7" id="KW-0812">Transmembrane</keyword>
<sequence length="478" mass="54514">MNRSNRTFDASGLTGLELTERSFRAPKSEANSHLEERLAQANESRKEKLEIIRRYVAEMKEDLHGAQKELSDFSLQITESRKKAERLENAVEEASQTLESEINALHEDYLELKELEEGESKCRKLAADLDRLLWEEQIDQQKIALYEKVLDVFFDYEQLTDGIIAGVAFTAFGPRKFVAPSSKEFLKTLKKIRGYNPVPDASVTGTNSNWSEHPVLSSASDISFTASTVKKRTLIAAQSRVTLSEASKLIPTVSKRLARAMPGIRSAEESKLRTASAINYMLSLVFFFWGLTFWSVPMWRVFCESDQTSWFSAFVGDKTHSVDENKVKSMEPIYDHPLIVKFHGTTDTDLPWDFKPCQDQIITYPGETALAFYEATNKTDYPIVGVSTYNINPYEMGPYFNKIQCFCFEEQILYPGETVEMPVFFFIDPDIEDDPTVFDVHDIILGYQFHKVENIEDLPALPGFENIKLQKAESLVKL</sequence>
<comment type="function">
    <text evidence="1">Exerts its effect at some terminal stage of cytochrome c oxidase synthesis, probably by being involved in the insertion of the copper B into subunit I.</text>
</comment>
<dbReference type="Pfam" id="PF04442">
    <property type="entry name" value="CtaG_Cox11"/>
    <property type="match status" value="1"/>
</dbReference>
<evidence type="ECO:0000313" key="9">
    <source>
        <dbReference type="Proteomes" id="UP001158576"/>
    </source>
</evidence>
<dbReference type="Gene3D" id="2.60.370.10">
    <property type="entry name" value="Ctag/Cox11"/>
    <property type="match status" value="1"/>
</dbReference>
<evidence type="ECO:0000256" key="6">
    <source>
        <dbReference type="SAM" id="MobiDB-lite"/>
    </source>
</evidence>
<gene>
    <name evidence="8" type="ORF">OKIOD_LOCUS2950</name>
</gene>
<feature type="transmembrane region" description="Helical" evidence="7">
    <location>
        <begin position="280"/>
        <end position="299"/>
    </location>
</feature>
<dbReference type="SUPFAM" id="SSF110111">
    <property type="entry name" value="Ctag/Cox11"/>
    <property type="match status" value="1"/>
</dbReference>
<organism evidence="8 9">
    <name type="scientific">Oikopleura dioica</name>
    <name type="common">Tunicate</name>
    <dbReference type="NCBI Taxonomy" id="34765"/>
    <lineage>
        <taxon>Eukaryota</taxon>
        <taxon>Metazoa</taxon>
        <taxon>Chordata</taxon>
        <taxon>Tunicata</taxon>
        <taxon>Appendicularia</taxon>
        <taxon>Copelata</taxon>
        <taxon>Oikopleuridae</taxon>
        <taxon>Oikopleura</taxon>
    </lineage>
</organism>
<accession>A0ABN7S176</accession>
<evidence type="ECO:0000256" key="5">
    <source>
        <dbReference type="ARBA" id="ARBA00023136"/>
    </source>
</evidence>
<evidence type="ECO:0000256" key="4">
    <source>
        <dbReference type="ARBA" id="ARBA00022989"/>
    </source>
</evidence>
<dbReference type="PANTHER" id="PTHR21320">
    <property type="entry name" value="CYTOCHROME C OXIDASE ASSEMBLY PROTEIN COX11-RELATED"/>
    <property type="match status" value="1"/>
</dbReference>
<dbReference type="Proteomes" id="UP001158576">
    <property type="component" value="Chromosome PAR"/>
</dbReference>
<comment type="subcellular location">
    <subcellularLocation>
        <location evidence="2">Mitochondrion inner membrane</location>
        <topology evidence="2">Single-pass membrane protein</topology>
        <orientation evidence="2">Intermembrane side</orientation>
    </subcellularLocation>
</comment>